<dbReference type="KEGG" id="asim:FE240_05420"/>
<keyword evidence="3 8" id="KW-0732">Signal</keyword>
<dbReference type="SUPFAM" id="SSF53850">
    <property type="entry name" value="Periplasmic binding protein-like II"/>
    <property type="match status" value="1"/>
</dbReference>
<dbReference type="PANTHER" id="PTHR35936:SF32">
    <property type="entry name" value="MEMBRANE-BOUND LYTIC MUREIN TRANSGLYCOSYLASE F"/>
    <property type="match status" value="1"/>
</dbReference>
<dbReference type="HAMAP" id="MF_02016">
    <property type="entry name" value="MltF"/>
    <property type="match status" value="1"/>
</dbReference>
<dbReference type="CDD" id="cd01009">
    <property type="entry name" value="PBP2_YfhD_N"/>
    <property type="match status" value="1"/>
</dbReference>
<evidence type="ECO:0000256" key="3">
    <source>
        <dbReference type="ARBA" id="ARBA00022729"/>
    </source>
</evidence>
<evidence type="ECO:0000256" key="4">
    <source>
        <dbReference type="ARBA" id="ARBA00023136"/>
    </source>
</evidence>
<dbReference type="Pfam" id="PF01464">
    <property type="entry name" value="SLT"/>
    <property type="match status" value="1"/>
</dbReference>
<dbReference type="GO" id="GO:0009279">
    <property type="term" value="C:cell outer membrane"/>
    <property type="evidence" value="ECO:0007669"/>
    <property type="project" value="UniProtKB-SubCell"/>
</dbReference>
<dbReference type="PANTHER" id="PTHR35936">
    <property type="entry name" value="MEMBRANE-BOUND LYTIC MUREIN TRANSGLYCOSYLASE F"/>
    <property type="match status" value="1"/>
</dbReference>
<dbReference type="InterPro" id="IPR001638">
    <property type="entry name" value="Solute-binding_3/MltF_N"/>
</dbReference>
<reference evidence="11 12" key="1">
    <citation type="submission" date="2019-05" db="EMBL/GenBank/DDBJ databases">
        <title>OXA-830, a novel chromosomally encoded expanded-spectrum class D beta-lactamase in Aeromonas simiae.</title>
        <authorList>
            <person name="Zhou W."/>
            <person name="Chen Q."/>
        </authorList>
    </citation>
    <scope>NUCLEOTIDE SEQUENCE [LARGE SCALE GENOMIC DNA]</scope>
    <source>
        <strain evidence="11 12">A6</strain>
    </source>
</reference>
<dbReference type="GO" id="GO:0009253">
    <property type="term" value="P:peptidoglycan catabolic process"/>
    <property type="evidence" value="ECO:0007669"/>
    <property type="project" value="TreeGrafter"/>
</dbReference>
<dbReference type="SMART" id="SM00062">
    <property type="entry name" value="PBPb"/>
    <property type="match status" value="1"/>
</dbReference>
<evidence type="ECO:0000259" key="10">
    <source>
        <dbReference type="SMART" id="SM00062"/>
    </source>
</evidence>
<feature type="active site" evidence="8">
    <location>
        <position position="304"/>
    </location>
</feature>
<dbReference type="Pfam" id="PF00497">
    <property type="entry name" value="SBP_bac_3"/>
    <property type="match status" value="1"/>
</dbReference>
<evidence type="ECO:0000313" key="12">
    <source>
        <dbReference type="Proteomes" id="UP000594034"/>
    </source>
</evidence>
<dbReference type="CDD" id="cd13403">
    <property type="entry name" value="MLTF-like"/>
    <property type="match status" value="1"/>
</dbReference>
<evidence type="ECO:0000313" key="11">
    <source>
        <dbReference type="EMBL" id="QFI54183.1"/>
    </source>
</evidence>
<evidence type="ECO:0000256" key="6">
    <source>
        <dbReference type="ARBA" id="ARBA00023239"/>
    </source>
</evidence>
<keyword evidence="5 8" id="KW-0998">Cell outer membrane</keyword>
<evidence type="ECO:0000256" key="2">
    <source>
        <dbReference type="ARBA" id="ARBA00010333"/>
    </source>
</evidence>
<dbReference type="Gene3D" id="1.10.530.10">
    <property type="match status" value="1"/>
</dbReference>
<feature type="region of interest" description="Disordered" evidence="9">
    <location>
        <begin position="458"/>
        <end position="477"/>
    </location>
</feature>
<dbReference type="Proteomes" id="UP000594034">
    <property type="component" value="Chromosome"/>
</dbReference>
<dbReference type="AlphaFoldDB" id="A0A5J6WWQ9"/>
<comment type="similarity">
    <text evidence="1">Belongs to the transglycosylase Slt family.</text>
</comment>
<dbReference type="PROSITE" id="PS51257">
    <property type="entry name" value="PROKAR_LIPOPROTEIN"/>
    <property type="match status" value="1"/>
</dbReference>
<dbReference type="NCBIfam" id="NF008112">
    <property type="entry name" value="PRK10859.1"/>
    <property type="match status" value="1"/>
</dbReference>
<comment type="similarity">
    <text evidence="2">Belongs to the bacterial solute-binding protein 3 family.</text>
</comment>
<name>A0A5J6WWQ9_9GAMM</name>
<keyword evidence="4 8" id="KW-0472">Membrane</keyword>
<dbReference type="FunFam" id="1.10.530.10:FF:000003">
    <property type="entry name" value="Membrane-bound lytic murein transglycosylase F"/>
    <property type="match status" value="1"/>
</dbReference>
<comment type="domain">
    <text evidence="8">The N-terminal domain does not have lytic activity and probably modulates enzymatic activity. The C-terminal domain is the catalytic active domain.</text>
</comment>
<dbReference type="InterPro" id="IPR008258">
    <property type="entry name" value="Transglycosylase_SLT_dom_1"/>
</dbReference>
<comment type="subcellular location">
    <subcellularLocation>
        <location evidence="8">Cell outer membrane</location>
        <topology evidence="8">Peripheral membrane protein</topology>
    </subcellularLocation>
    <text evidence="8">Attached to the inner leaflet of the outer membrane.</text>
</comment>
<evidence type="ECO:0000256" key="8">
    <source>
        <dbReference type="HAMAP-Rule" id="MF_02016"/>
    </source>
</evidence>
<dbReference type="Gene3D" id="3.40.190.10">
    <property type="entry name" value="Periplasmic binding protein-like II"/>
    <property type="match status" value="2"/>
</dbReference>
<feature type="region of interest" description="LT domain" evidence="8">
    <location>
        <begin position="260"/>
        <end position="484"/>
    </location>
</feature>
<keyword evidence="7 8" id="KW-0961">Cell wall biogenesis/degradation</keyword>
<dbReference type="InterPro" id="IPR023346">
    <property type="entry name" value="Lysozyme-like_dom_sf"/>
</dbReference>
<dbReference type="InterPro" id="IPR023703">
    <property type="entry name" value="MltF"/>
</dbReference>
<protein>
    <recommendedName>
        <fullName evidence="8">Membrane-bound lytic murein transglycosylase F</fullName>
        <ecNumber evidence="8">4.2.2.n1</ecNumber>
    </recommendedName>
    <alternativeName>
        <fullName evidence="8">Murein lyase F</fullName>
    </alternativeName>
</protein>
<keyword evidence="12" id="KW-1185">Reference proteome</keyword>
<dbReference type="PROSITE" id="PS00922">
    <property type="entry name" value="TRANSGLYCOSYLASE"/>
    <property type="match status" value="1"/>
</dbReference>
<dbReference type="GO" id="GO:0071555">
    <property type="term" value="P:cell wall organization"/>
    <property type="evidence" value="ECO:0007669"/>
    <property type="project" value="UniProtKB-KW"/>
</dbReference>
<accession>A0A5J6WWQ9</accession>
<keyword evidence="6 8" id="KW-0456">Lyase</keyword>
<evidence type="ECO:0000256" key="7">
    <source>
        <dbReference type="ARBA" id="ARBA00023316"/>
    </source>
</evidence>
<gene>
    <name evidence="8 11" type="primary">mltF</name>
    <name evidence="11" type="ORF">FE240_05420</name>
</gene>
<dbReference type="EC" id="4.2.2.n1" evidence="8"/>
<feature type="compositionally biased region" description="Polar residues" evidence="9">
    <location>
        <begin position="460"/>
        <end position="474"/>
    </location>
</feature>
<proteinExistence type="inferred from homology"/>
<dbReference type="EMBL" id="CP040449">
    <property type="protein sequence ID" value="QFI54183.1"/>
    <property type="molecule type" value="Genomic_DNA"/>
</dbReference>
<dbReference type="GO" id="GO:0016998">
    <property type="term" value="P:cell wall macromolecule catabolic process"/>
    <property type="evidence" value="ECO:0007669"/>
    <property type="project" value="UniProtKB-UniRule"/>
</dbReference>
<dbReference type="GO" id="GO:0008933">
    <property type="term" value="F:peptidoglycan lytic transglycosylase activity"/>
    <property type="evidence" value="ECO:0007669"/>
    <property type="project" value="UniProtKB-UniRule"/>
</dbReference>
<comment type="catalytic activity">
    <reaction evidence="8">
        <text>Exolytic cleavage of the (1-&gt;4)-beta-glycosidic linkage between N-acetylmuramic acid (MurNAc) and N-acetylglucosamine (GlcNAc) residues in peptidoglycan, from either the reducing or the non-reducing ends of the peptidoglycan chains, with concomitant formation of a 1,6-anhydrobond in the MurNAc residue.</text>
        <dbReference type="EC" id="4.2.2.n1"/>
    </reaction>
</comment>
<evidence type="ECO:0000256" key="5">
    <source>
        <dbReference type="ARBA" id="ARBA00023237"/>
    </source>
</evidence>
<comment type="similarity">
    <text evidence="8">In the C-terminal section; belongs to the transglycosylase Slt family.</text>
</comment>
<evidence type="ECO:0000256" key="1">
    <source>
        <dbReference type="ARBA" id="ARBA00007734"/>
    </source>
</evidence>
<feature type="domain" description="Solute-binding protein family 3/N-terminal" evidence="10">
    <location>
        <begin position="36"/>
        <end position="259"/>
    </location>
</feature>
<comment type="similarity">
    <text evidence="8">In the N-terminal section; belongs to the bacterial solute-binding protein 3 family.</text>
</comment>
<organism evidence="11 12">
    <name type="scientific">Aeromonas simiae</name>
    <dbReference type="NCBI Taxonomy" id="218936"/>
    <lineage>
        <taxon>Bacteria</taxon>
        <taxon>Pseudomonadati</taxon>
        <taxon>Pseudomonadota</taxon>
        <taxon>Gammaproteobacteria</taxon>
        <taxon>Aeromonadales</taxon>
        <taxon>Aeromonadaceae</taxon>
        <taxon>Aeromonas</taxon>
    </lineage>
</organism>
<dbReference type="RefSeq" id="WP_193003688.1">
    <property type="nucleotide sequence ID" value="NZ_CP040449.1"/>
</dbReference>
<comment type="function">
    <text evidence="8">Murein-degrading enzyme that degrades murein glycan strands and insoluble, high-molecular weight murein sacculi, with the concomitant formation of a 1,6-anhydromuramoyl product. Lytic transglycosylases (LTs) play an integral role in the metabolism of the peptidoglycan (PG) sacculus. Their lytic action creates space within the PG sacculus to allow for its expansion as well as for the insertion of various structures such as secretion systems and flagella.</text>
</comment>
<dbReference type="InterPro" id="IPR000189">
    <property type="entry name" value="Transglyc_AS"/>
</dbReference>
<sequence length="484" mass="54902">MRQLAKWFTLSISLLLAGCNSSQPTSQLEQIRARGELRVGTIYGPTSFYQRDDSNLGYDYELAQEYADWLGVKLVMLPQESTQALENGLTDGSLDMAAGALAITSERRTRMRFGPAYYQVSPKLVYRQGARKPKDFDDLQGELVIAAGSASEEQLRELKHRHPALTWSVSKDADSEELLRQVAEGKIGYTVVHDTVLARIQRYYPDLAEGLTLGSNYPIGWAMAQLPDDSLYASVIDFFGQRFLDGTIAQLDEKYFGHVQNFDFVDTRAFLQRAKTLLPKYQKLFQTHAGSLDWRLLAALSYQESHWDPNARSYTGVRGMMMLTENTAKAMGVKDRTHPEESIQGGARYLLQLLEQVPDSVPEDERFWFALTAYNIGYGHMMDARRLAKLQGKSPDSWSDVKEVLPLLQESRWHSKVRYGYARGGEARNYVNNVRQYYQSLLWLDNEQQKIRQRERQMEQSESLATDAPSSTPMGTPILAAIAS</sequence>
<evidence type="ECO:0000256" key="9">
    <source>
        <dbReference type="SAM" id="MobiDB-lite"/>
    </source>
</evidence>
<comment type="caution">
    <text evidence="8">Lacks conserved residue(s) required for the propagation of feature annotation.</text>
</comment>
<dbReference type="SUPFAM" id="SSF53955">
    <property type="entry name" value="Lysozyme-like"/>
    <property type="match status" value="1"/>
</dbReference>